<sequence>MSAHSTLRRYLGNRKGSLGLAILVVLVFMAVLAPVISPYKATQIDPTAILQPPSPKHLLGTNEVGEDILSLIIWGSRISLLVGFLATFVAVLVGTAVGVVAGYIGGFTDEALMRITDFFLVIPAVVLAIVVAALLGNTLLNVILIIGLLSWPSTARVVRSATLVYKQMPFVEASKCAGAGTAYILRRHILPNVLPLVYANTSLTIANSIFTQAALVFLGVGDINDISWGQILHFAYASGAITAGDYWYAIPPGLMIVVAVLGFALTGYALDEVLNPKLKAGVVFESA</sequence>
<comment type="subcellular location">
    <subcellularLocation>
        <location evidence="1 7">Cell membrane</location>
        <topology evidence="1 7">Multi-pass membrane protein</topology>
    </subcellularLocation>
</comment>
<keyword evidence="2 7" id="KW-0813">Transport</keyword>
<reference evidence="9 10" key="1">
    <citation type="submission" date="2017-04" db="EMBL/GenBank/DDBJ databases">
        <title>Novel microbial lineages endemic to geothermal iron-oxide mats fill important gaps in the evolutionary history of Archaea.</title>
        <authorList>
            <person name="Jay Z.J."/>
            <person name="Beam J.P."/>
            <person name="Dlakic M."/>
            <person name="Rusch D.B."/>
            <person name="Kozubal M.A."/>
            <person name="Inskeep W.P."/>
        </authorList>
    </citation>
    <scope>NUCLEOTIDE SEQUENCE [LARGE SCALE GENOMIC DNA]</scope>
    <source>
        <strain evidence="9">ECH_B_2</strain>
    </source>
</reference>
<proteinExistence type="inferred from homology"/>
<dbReference type="PANTHER" id="PTHR43386">
    <property type="entry name" value="OLIGOPEPTIDE TRANSPORT SYSTEM PERMEASE PROTEIN APPC"/>
    <property type="match status" value="1"/>
</dbReference>
<feature type="transmembrane region" description="Helical" evidence="7">
    <location>
        <begin position="18"/>
        <end position="36"/>
    </location>
</feature>
<feature type="transmembrane region" description="Helical" evidence="7">
    <location>
        <begin position="78"/>
        <end position="106"/>
    </location>
</feature>
<gene>
    <name evidence="9" type="ORF">B9Q06_06195</name>
</gene>
<organism evidence="9 10">
    <name type="scientific">Candidatus Marsarchaeota G2 archaeon ECH_B_2</name>
    <dbReference type="NCBI Taxonomy" id="1978160"/>
    <lineage>
        <taxon>Archaea</taxon>
        <taxon>Candidatus Marsarchaeota</taxon>
        <taxon>Candidatus Marsarchaeota group 2</taxon>
    </lineage>
</organism>
<dbReference type="Proteomes" id="UP000241284">
    <property type="component" value="Unassembled WGS sequence"/>
</dbReference>
<dbReference type="InterPro" id="IPR000515">
    <property type="entry name" value="MetI-like"/>
</dbReference>
<comment type="caution">
    <text evidence="9">The sequence shown here is derived from an EMBL/GenBank/DDBJ whole genome shotgun (WGS) entry which is preliminary data.</text>
</comment>
<name>A0A2R6B9G9_9ARCH</name>
<dbReference type="PROSITE" id="PS50928">
    <property type="entry name" value="ABC_TM1"/>
    <property type="match status" value="1"/>
</dbReference>
<keyword evidence="6 7" id="KW-0472">Membrane</keyword>
<feature type="transmembrane region" description="Helical" evidence="7">
    <location>
        <begin position="118"/>
        <end position="151"/>
    </location>
</feature>
<dbReference type="EMBL" id="NEXH01000011">
    <property type="protein sequence ID" value="PSN95324.1"/>
    <property type="molecule type" value="Genomic_DNA"/>
</dbReference>
<evidence type="ECO:0000313" key="9">
    <source>
        <dbReference type="EMBL" id="PSN95324.1"/>
    </source>
</evidence>
<dbReference type="AlphaFoldDB" id="A0A2R6B9G9"/>
<dbReference type="PANTHER" id="PTHR43386:SF1">
    <property type="entry name" value="D,D-DIPEPTIDE TRANSPORT SYSTEM PERMEASE PROTEIN DDPC-RELATED"/>
    <property type="match status" value="1"/>
</dbReference>
<dbReference type="InterPro" id="IPR050366">
    <property type="entry name" value="BP-dependent_transpt_permease"/>
</dbReference>
<evidence type="ECO:0000259" key="8">
    <source>
        <dbReference type="PROSITE" id="PS50928"/>
    </source>
</evidence>
<dbReference type="GO" id="GO:0005886">
    <property type="term" value="C:plasma membrane"/>
    <property type="evidence" value="ECO:0007669"/>
    <property type="project" value="UniProtKB-SubCell"/>
</dbReference>
<dbReference type="CDD" id="cd06261">
    <property type="entry name" value="TM_PBP2"/>
    <property type="match status" value="1"/>
</dbReference>
<dbReference type="Pfam" id="PF00528">
    <property type="entry name" value="BPD_transp_1"/>
    <property type="match status" value="1"/>
</dbReference>
<evidence type="ECO:0000256" key="3">
    <source>
        <dbReference type="ARBA" id="ARBA00022475"/>
    </source>
</evidence>
<evidence type="ECO:0000256" key="1">
    <source>
        <dbReference type="ARBA" id="ARBA00004651"/>
    </source>
</evidence>
<comment type="similarity">
    <text evidence="7">Belongs to the binding-protein-dependent transport system permease family.</text>
</comment>
<evidence type="ECO:0000256" key="4">
    <source>
        <dbReference type="ARBA" id="ARBA00022692"/>
    </source>
</evidence>
<evidence type="ECO:0000256" key="7">
    <source>
        <dbReference type="RuleBase" id="RU363032"/>
    </source>
</evidence>
<keyword evidence="5 7" id="KW-1133">Transmembrane helix</keyword>
<accession>A0A2R6B9G9</accession>
<evidence type="ECO:0000256" key="5">
    <source>
        <dbReference type="ARBA" id="ARBA00022989"/>
    </source>
</evidence>
<dbReference type="Pfam" id="PF12911">
    <property type="entry name" value="OppC_N"/>
    <property type="match status" value="1"/>
</dbReference>
<dbReference type="SUPFAM" id="SSF161098">
    <property type="entry name" value="MetI-like"/>
    <property type="match status" value="1"/>
</dbReference>
<dbReference type="GO" id="GO:0055085">
    <property type="term" value="P:transmembrane transport"/>
    <property type="evidence" value="ECO:0007669"/>
    <property type="project" value="InterPro"/>
</dbReference>
<evidence type="ECO:0000256" key="2">
    <source>
        <dbReference type="ARBA" id="ARBA00022448"/>
    </source>
</evidence>
<dbReference type="InterPro" id="IPR025966">
    <property type="entry name" value="OppC_N"/>
</dbReference>
<keyword evidence="3" id="KW-1003">Cell membrane</keyword>
<keyword evidence="4 7" id="KW-0812">Transmembrane</keyword>
<dbReference type="Gene3D" id="1.10.3720.10">
    <property type="entry name" value="MetI-like"/>
    <property type="match status" value="1"/>
</dbReference>
<dbReference type="InterPro" id="IPR035906">
    <property type="entry name" value="MetI-like_sf"/>
</dbReference>
<protein>
    <submittedName>
        <fullName evidence="9">Peptide ABC transporter permease</fullName>
    </submittedName>
</protein>
<feature type="transmembrane region" description="Helical" evidence="7">
    <location>
        <begin position="246"/>
        <end position="270"/>
    </location>
</feature>
<evidence type="ECO:0000313" key="10">
    <source>
        <dbReference type="Proteomes" id="UP000241284"/>
    </source>
</evidence>
<feature type="domain" description="ABC transmembrane type-1" evidence="8">
    <location>
        <begin position="76"/>
        <end position="267"/>
    </location>
</feature>
<evidence type="ECO:0000256" key="6">
    <source>
        <dbReference type="ARBA" id="ARBA00023136"/>
    </source>
</evidence>